<dbReference type="EMBL" id="KZ857393">
    <property type="protein sequence ID" value="RDX51660.1"/>
    <property type="molecule type" value="Genomic_DNA"/>
</dbReference>
<keyword evidence="1" id="KW-1133">Transmembrane helix</keyword>
<dbReference type="Proteomes" id="UP000256964">
    <property type="component" value="Unassembled WGS sequence"/>
</dbReference>
<dbReference type="AlphaFoldDB" id="A0A371DGJ9"/>
<organism evidence="2 3">
    <name type="scientific">Lentinus brumalis</name>
    <dbReference type="NCBI Taxonomy" id="2498619"/>
    <lineage>
        <taxon>Eukaryota</taxon>
        <taxon>Fungi</taxon>
        <taxon>Dikarya</taxon>
        <taxon>Basidiomycota</taxon>
        <taxon>Agaricomycotina</taxon>
        <taxon>Agaricomycetes</taxon>
        <taxon>Polyporales</taxon>
        <taxon>Polyporaceae</taxon>
        <taxon>Lentinus</taxon>
    </lineage>
</organism>
<proteinExistence type="predicted"/>
<keyword evidence="3" id="KW-1185">Reference proteome</keyword>
<keyword evidence="1" id="KW-0472">Membrane</keyword>
<evidence type="ECO:0000313" key="3">
    <source>
        <dbReference type="Proteomes" id="UP000256964"/>
    </source>
</evidence>
<sequence>MSPRRSVHAPLYIPGRMFNVVRLLLCIAIVVSVSGRILVERLATNHPCQYAAAHLVAPVLYKLARPGLLKFRSSIRATIEKLRVVHPHRYPSLSRCINRVCAWSSRTVYCCSRLPARSLVICHRLCVFPRCTIFALMRCCSSGPSLVLLHGSAEYVTAYLEPVCAHPAKASDSGLTWDRARACQTAGLGIWLYQG</sequence>
<accession>A0A371DGJ9</accession>
<evidence type="ECO:0000313" key="2">
    <source>
        <dbReference type="EMBL" id="RDX51660.1"/>
    </source>
</evidence>
<reference evidence="2 3" key="1">
    <citation type="journal article" date="2018" name="Biotechnol. Biofuels">
        <title>Integrative visual omics of the white-rot fungus Polyporus brumalis exposes the biotechnological potential of its oxidative enzymes for delignifying raw plant biomass.</title>
        <authorList>
            <person name="Miyauchi S."/>
            <person name="Rancon A."/>
            <person name="Drula E."/>
            <person name="Hage H."/>
            <person name="Chaduli D."/>
            <person name="Favel A."/>
            <person name="Grisel S."/>
            <person name="Henrissat B."/>
            <person name="Herpoel-Gimbert I."/>
            <person name="Ruiz-Duenas F.J."/>
            <person name="Chevret D."/>
            <person name="Hainaut M."/>
            <person name="Lin J."/>
            <person name="Wang M."/>
            <person name="Pangilinan J."/>
            <person name="Lipzen A."/>
            <person name="Lesage-Meessen L."/>
            <person name="Navarro D."/>
            <person name="Riley R."/>
            <person name="Grigoriev I.V."/>
            <person name="Zhou S."/>
            <person name="Raouche S."/>
            <person name="Rosso M.N."/>
        </authorList>
    </citation>
    <scope>NUCLEOTIDE SEQUENCE [LARGE SCALE GENOMIC DNA]</scope>
    <source>
        <strain evidence="2 3">BRFM 1820</strain>
    </source>
</reference>
<name>A0A371DGJ9_9APHY</name>
<feature type="transmembrane region" description="Helical" evidence="1">
    <location>
        <begin position="20"/>
        <end position="39"/>
    </location>
</feature>
<protein>
    <submittedName>
        <fullName evidence="2">Uncharacterized protein</fullName>
    </submittedName>
</protein>
<keyword evidence="1" id="KW-0812">Transmembrane</keyword>
<gene>
    <name evidence="2" type="ORF">OH76DRAFT_261895</name>
</gene>
<evidence type="ECO:0000256" key="1">
    <source>
        <dbReference type="SAM" id="Phobius"/>
    </source>
</evidence>